<organism evidence="2 3">
    <name type="scientific">Eiseniibacteriota bacterium</name>
    <dbReference type="NCBI Taxonomy" id="2212470"/>
    <lineage>
        <taxon>Bacteria</taxon>
        <taxon>Candidatus Eiseniibacteriota</taxon>
    </lineage>
</organism>
<accession>A0A538SRG4</accession>
<proteinExistence type="predicted"/>
<dbReference type="Gene3D" id="3.90.79.10">
    <property type="entry name" value="Nucleoside Triphosphate Pyrophosphohydrolase"/>
    <property type="match status" value="1"/>
</dbReference>
<comment type="caution">
    <text evidence="2">The sequence shown here is derived from an EMBL/GenBank/DDBJ whole genome shotgun (WGS) entry which is preliminary data.</text>
</comment>
<dbReference type="InterPro" id="IPR015797">
    <property type="entry name" value="NUDIX_hydrolase-like_dom_sf"/>
</dbReference>
<dbReference type="Pfam" id="PF00293">
    <property type="entry name" value="NUDIX"/>
    <property type="match status" value="1"/>
</dbReference>
<sequence>MMFRRAGPGIEVFLVHPGGPFFDRKDEGAWSIPKGEIGPGQDPLEGARREFEEETGQAVEGCARTGSLIPLGSVRQTGGKTVDAWAFEGDWPAGAVLRSNTFSMEWPPRSGGTREFPEVDRGEFFPVEMARRKINPAQAELIERLLERLGPG</sequence>
<protein>
    <submittedName>
        <fullName evidence="2">NUDIX domain-containing protein</fullName>
    </submittedName>
</protein>
<dbReference type="InterPro" id="IPR051325">
    <property type="entry name" value="Nudix_hydrolase_domain"/>
</dbReference>
<dbReference type="PANTHER" id="PTHR21340:SF7">
    <property type="entry name" value="NUDIX HYDROLASE DOMAIN-CONTAINING PROTEIN"/>
    <property type="match status" value="1"/>
</dbReference>
<dbReference type="CDD" id="cd04662">
    <property type="entry name" value="NUDIX_Hydrolase"/>
    <property type="match status" value="1"/>
</dbReference>
<dbReference type="AlphaFoldDB" id="A0A538SRG4"/>
<dbReference type="PANTHER" id="PTHR21340">
    <property type="entry name" value="DIADENOSINE 5,5-P1,P4-TETRAPHOSPHATE PYROPHOSPHOHYDROLASE MUTT"/>
    <property type="match status" value="1"/>
</dbReference>
<reference evidence="2 3" key="1">
    <citation type="journal article" date="2019" name="Nat. Microbiol.">
        <title>Mediterranean grassland soil C-N compound turnover is dependent on rainfall and depth, and is mediated by genomically divergent microorganisms.</title>
        <authorList>
            <person name="Diamond S."/>
            <person name="Andeer P.F."/>
            <person name="Li Z."/>
            <person name="Crits-Christoph A."/>
            <person name="Burstein D."/>
            <person name="Anantharaman K."/>
            <person name="Lane K.R."/>
            <person name="Thomas B.C."/>
            <person name="Pan C."/>
            <person name="Northen T.R."/>
            <person name="Banfield J.F."/>
        </authorList>
    </citation>
    <scope>NUCLEOTIDE SEQUENCE [LARGE SCALE GENOMIC DNA]</scope>
    <source>
        <strain evidence="2">WS_3</strain>
    </source>
</reference>
<dbReference type="GO" id="GO:0004081">
    <property type="term" value="F:bis(5'-nucleosyl)-tetraphosphatase (asymmetrical) activity"/>
    <property type="evidence" value="ECO:0007669"/>
    <property type="project" value="TreeGrafter"/>
</dbReference>
<evidence type="ECO:0000313" key="2">
    <source>
        <dbReference type="EMBL" id="TMQ53956.1"/>
    </source>
</evidence>
<name>A0A538SRG4_UNCEI</name>
<feature type="domain" description="Nudix hydrolase" evidence="1">
    <location>
        <begin position="1"/>
        <end position="147"/>
    </location>
</feature>
<evidence type="ECO:0000313" key="3">
    <source>
        <dbReference type="Proteomes" id="UP000320184"/>
    </source>
</evidence>
<dbReference type="InterPro" id="IPR000086">
    <property type="entry name" value="NUDIX_hydrolase_dom"/>
</dbReference>
<dbReference type="GO" id="GO:0006167">
    <property type="term" value="P:AMP biosynthetic process"/>
    <property type="evidence" value="ECO:0007669"/>
    <property type="project" value="TreeGrafter"/>
</dbReference>
<dbReference type="PROSITE" id="PS51462">
    <property type="entry name" value="NUDIX"/>
    <property type="match status" value="1"/>
</dbReference>
<dbReference type="SUPFAM" id="SSF55811">
    <property type="entry name" value="Nudix"/>
    <property type="match status" value="1"/>
</dbReference>
<dbReference type="GO" id="GO:0006754">
    <property type="term" value="P:ATP biosynthetic process"/>
    <property type="evidence" value="ECO:0007669"/>
    <property type="project" value="TreeGrafter"/>
</dbReference>
<gene>
    <name evidence="2" type="ORF">E6K73_00640</name>
</gene>
<dbReference type="Proteomes" id="UP000320184">
    <property type="component" value="Unassembled WGS sequence"/>
</dbReference>
<dbReference type="EMBL" id="VBOT01000006">
    <property type="protein sequence ID" value="TMQ53956.1"/>
    <property type="molecule type" value="Genomic_DNA"/>
</dbReference>
<evidence type="ECO:0000259" key="1">
    <source>
        <dbReference type="PROSITE" id="PS51462"/>
    </source>
</evidence>